<proteinExistence type="predicted"/>
<name>A0A9P8XP82_9PEZI</name>
<dbReference type="EMBL" id="JAGTJQ010000020">
    <property type="protein sequence ID" value="KAH7009116.1"/>
    <property type="molecule type" value="Genomic_DNA"/>
</dbReference>
<feature type="compositionally biased region" description="Polar residues" evidence="1">
    <location>
        <begin position="171"/>
        <end position="187"/>
    </location>
</feature>
<evidence type="ECO:0000256" key="1">
    <source>
        <dbReference type="SAM" id="MobiDB-lite"/>
    </source>
</evidence>
<protein>
    <submittedName>
        <fullName evidence="2">Uncharacterized protein</fullName>
    </submittedName>
</protein>
<sequence length="356" mass="40027">MAHDKGAEKGGVTISGPCQQRRKHTRRVLCYNHAQTAHACHTSYCHRRYLACAIRGTRRETAHPPTFPSEPMADTTVEEVKDVIYVNTVSRASDDLRPEDVYNGALARRKGPLCHPHITRLKREEQRQSPQRGSSQKDGGSHVPRRRDTKATTRQRDMKRQLLRRSGLALSLNTPTTSLPMRSSSTPKGKDAHHPALREDGGSNITSACHLSYANDPQSCQGGRSLLHGPACIATDFRASLLCHPRNTQSQSYRRHVNSANPGQIPSLWNPPGWWSHLRPQDDGQKVSDDWKSSYKSVQNEQPQLVQYYPEGGESVTYKKRYNSCFPGHLTSSPVRVNFADTEYQITRVLVPLDFC</sequence>
<feature type="region of interest" description="Disordered" evidence="1">
    <location>
        <begin position="120"/>
        <end position="200"/>
    </location>
</feature>
<dbReference type="AlphaFoldDB" id="A0A9P8XP82"/>
<evidence type="ECO:0000313" key="2">
    <source>
        <dbReference type="EMBL" id="KAH7009116.1"/>
    </source>
</evidence>
<dbReference type="RefSeq" id="XP_046003814.1">
    <property type="nucleotide sequence ID" value="XM_046156119.1"/>
</dbReference>
<keyword evidence="3" id="KW-1185">Reference proteome</keyword>
<dbReference type="GeneID" id="70185665"/>
<accession>A0A9P8XP82</accession>
<feature type="compositionally biased region" description="Basic and acidic residues" evidence="1">
    <location>
        <begin position="188"/>
        <end position="200"/>
    </location>
</feature>
<gene>
    <name evidence="2" type="ORF">B0I36DRAFT_342952</name>
</gene>
<reference evidence="2" key="1">
    <citation type="journal article" date="2021" name="Nat. Commun.">
        <title>Genetic determinants of endophytism in the Arabidopsis root mycobiome.</title>
        <authorList>
            <person name="Mesny F."/>
            <person name="Miyauchi S."/>
            <person name="Thiergart T."/>
            <person name="Pickel B."/>
            <person name="Atanasova L."/>
            <person name="Karlsson M."/>
            <person name="Huettel B."/>
            <person name="Barry K.W."/>
            <person name="Haridas S."/>
            <person name="Chen C."/>
            <person name="Bauer D."/>
            <person name="Andreopoulos W."/>
            <person name="Pangilinan J."/>
            <person name="LaButti K."/>
            <person name="Riley R."/>
            <person name="Lipzen A."/>
            <person name="Clum A."/>
            <person name="Drula E."/>
            <person name="Henrissat B."/>
            <person name="Kohler A."/>
            <person name="Grigoriev I.V."/>
            <person name="Martin F.M."/>
            <person name="Hacquard S."/>
        </authorList>
    </citation>
    <scope>NUCLEOTIDE SEQUENCE</scope>
    <source>
        <strain evidence="2">MPI-CAGE-CH-0230</strain>
    </source>
</reference>
<evidence type="ECO:0000313" key="3">
    <source>
        <dbReference type="Proteomes" id="UP000756346"/>
    </source>
</evidence>
<organism evidence="2 3">
    <name type="scientific">Microdochium trichocladiopsis</name>
    <dbReference type="NCBI Taxonomy" id="1682393"/>
    <lineage>
        <taxon>Eukaryota</taxon>
        <taxon>Fungi</taxon>
        <taxon>Dikarya</taxon>
        <taxon>Ascomycota</taxon>
        <taxon>Pezizomycotina</taxon>
        <taxon>Sordariomycetes</taxon>
        <taxon>Xylariomycetidae</taxon>
        <taxon>Xylariales</taxon>
        <taxon>Microdochiaceae</taxon>
        <taxon>Microdochium</taxon>
    </lineage>
</organism>
<dbReference type="Proteomes" id="UP000756346">
    <property type="component" value="Unassembled WGS sequence"/>
</dbReference>
<comment type="caution">
    <text evidence="2">The sequence shown here is derived from an EMBL/GenBank/DDBJ whole genome shotgun (WGS) entry which is preliminary data.</text>
</comment>
<feature type="compositionally biased region" description="Polar residues" evidence="1">
    <location>
        <begin position="128"/>
        <end position="138"/>
    </location>
</feature>
<feature type="compositionally biased region" description="Basic and acidic residues" evidence="1">
    <location>
        <begin position="149"/>
        <end position="160"/>
    </location>
</feature>